<dbReference type="SUPFAM" id="SSF48403">
    <property type="entry name" value="Ankyrin repeat"/>
    <property type="match status" value="1"/>
</dbReference>
<dbReference type="Gene3D" id="1.25.40.20">
    <property type="entry name" value="Ankyrin repeat-containing domain"/>
    <property type="match status" value="2"/>
</dbReference>
<dbReference type="Proteomes" id="UP000023152">
    <property type="component" value="Unassembled WGS sequence"/>
</dbReference>
<proteinExistence type="predicted"/>
<dbReference type="InterPro" id="IPR036770">
    <property type="entry name" value="Ankyrin_rpt-contain_sf"/>
</dbReference>
<dbReference type="PROSITE" id="PS50088">
    <property type="entry name" value="ANK_REPEAT"/>
    <property type="match status" value="1"/>
</dbReference>
<evidence type="ECO:0000256" key="4">
    <source>
        <dbReference type="SAM" id="MobiDB-lite"/>
    </source>
</evidence>
<evidence type="ECO:0000313" key="6">
    <source>
        <dbReference type="Proteomes" id="UP000023152"/>
    </source>
</evidence>
<evidence type="ECO:0000256" key="2">
    <source>
        <dbReference type="ARBA" id="ARBA00023043"/>
    </source>
</evidence>
<feature type="repeat" description="ANK" evidence="3">
    <location>
        <begin position="183"/>
        <end position="215"/>
    </location>
</feature>
<keyword evidence="6" id="KW-1185">Reference proteome</keyword>
<dbReference type="PROSITE" id="PS50297">
    <property type="entry name" value="ANK_REP_REGION"/>
    <property type="match status" value="1"/>
</dbReference>
<organism evidence="5 6">
    <name type="scientific">Reticulomyxa filosa</name>
    <dbReference type="NCBI Taxonomy" id="46433"/>
    <lineage>
        <taxon>Eukaryota</taxon>
        <taxon>Sar</taxon>
        <taxon>Rhizaria</taxon>
        <taxon>Retaria</taxon>
        <taxon>Foraminifera</taxon>
        <taxon>Monothalamids</taxon>
        <taxon>Reticulomyxidae</taxon>
        <taxon>Reticulomyxa</taxon>
    </lineage>
</organism>
<dbReference type="EMBL" id="ASPP01019945">
    <property type="protein sequence ID" value="ETO14582.1"/>
    <property type="molecule type" value="Genomic_DNA"/>
</dbReference>
<feature type="compositionally biased region" description="Low complexity" evidence="4">
    <location>
        <begin position="1"/>
        <end position="25"/>
    </location>
</feature>
<feature type="non-terminal residue" evidence="5">
    <location>
        <position position="228"/>
    </location>
</feature>
<dbReference type="OrthoDB" id="1577640at2759"/>
<sequence>NNNNNINNNINNNNNNHNNHDNNNNKSNDGNDLSISLKNQKDIVGHNLLHIACAYNNIDFIKEYQSEFDPNQLDPNGWSPMRIACDRGHVEALHELLKHKNINYNEVYPETRAKTDNQNLGEHKQNDTQQEDAKENQGQEKEDANRSEYHERSFLHEFIARGDTDIVNELLTCPINLEAADAYGRTPLHIAVLHEQEVLLIHLLQKGAFPNLGDYNGNRPLHLAKSIN</sequence>
<accession>X6MMB8</accession>
<feature type="region of interest" description="Disordered" evidence="4">
    <location>
        <begin position="1"/>
        <end position="33"/>
    </location>
</feature>
<dbReference type="AlphaFoldDB" id="X6MMB8"/>
<evidence type="ECO:0000256" key="3">
    <source>
        <dbReference type="PROSITE-ProRule" id="PRU00023"/>
    </source>
</evidence>
<keyword evidence="1" id="KW-0677">Repeat</keyword>
<dbReference type="PANTHER" id="PTHR24171">
    <property type="entry name" value="ANKYRIN REPEAT DOMAIN-CONTAINING PROTEIN 39-RELATED"/>
    <property type="match status" value="1"/>
</dbReference>
<comment type="caution">
    <text evidence="5">The sequence shown here is derived from an EMBL/GenBank/DDBJ whole genome shotgun (WGS) entry which is preliminary data.</text>
</comment>
<evidence type="ECO:0000313" key="5">
    <source>
        <dbReference type="EMBL" id="ETO14582.1"/>
    </source>
</evidence>
<feature type="non-terminal residue" evidence="5">
    <location>
        <position position="1"/>
    </location>
</feature>
<dbReference type="Pfam" id="PF12796">
    <property type="entry name" value="Ank_2"/>
    <property type="match status" value="2"/>
</dbReference>
<evidence type="ECO:0000256" key="1">
    <source>
        <dbReference type="ARBA" id="ARBA00022737"/>
    </source>
</evidence>
<keyword evidence="2 3" id="KW-0040">ANK repeat</keyword>
<dbReference type="InterPro" id="IPR002110">
    <property type="entry name" value="Ankyrin_rpt"/>
</dbReference>
<name>X6MMB8_RETFI</name>
<protein>
    <submittedName>
        <fullName evidence="5">Uncharacterized protein</fullName>
    </submittedName>
</protein>
<feature type="region of interest" description="Disordered" evidence="4">
    <location>
        <begin position="117"/>
        <end position="148"/>
    </location>
</feature>
<gene>
    <name evidence="5" type="ORF">RFI_22786</name>
</gene>
<reference evidence="5 6" key="1">
    <citation type="journal article" date="2013" name="Curr. Biol.">
        <title>The Genome of the Foraminiferan Reticulomyxa filosa.</title>
        <authorList>
            <person name="Glockner G."/>
            <person name="Hulsmann N."/>
            <person name="Schleicher M."/>
            <person name="Noegel A.A."/>
            <person name="Eichinger L."/>
            <person name="Gallinger C."/>
            <person name="Pawlowski J."/>
            <person name="Sierra R."/>
            <person name="Euteneuer U."/>
            <person name="Pillet L."/>
            <person name="Moustafa A."/>
            <person name="Platzer M."/>
            <person name="Groth M."/>
            <person name="Szafranski K."/>
            <person name="Schliwa M."/>
        </authorList>
    </citation>
    <scope>NUCLEOTIDE SEQUENCE [LARGE SCALE GENOMIC DNA]</scope>
</reference>
<dbReference type="SMART" id="SM00248">
    <property type="entry name" value="ANK"/>
    <property type="match status" value="4"/>
</dbReference>